<gene>
    <name evidence="1" type="ORF">GQ55_9G104700</name>
</gene>
<evidence type="ECO:0000313" key="2">
    <source>
        <dbReference type="Proteomes" id="UP000244336"/>
    </source>
</evidence>
<dbReference type="EMBL" id="CM009757">
    <property type="protein sequence ID" value="PUZ37262.1"/>
    <property type="molecule type" value="Genomic_DNA"/>
</dbReference>
<name>A0A2T7C1N7_9POAL</name>
<organism evidence="1 2">
    <name type="scientific">Panicum hallii var. hallii</name>
    <dbReference type="NCBI Taxonomy" id="1504633"/>
    <lineage>
        <taxon>Eukaryota</taxon>
        <taxon>Viridiplantae</taxon>
        <taxon>Streptophyta</taxon>
        <taxon>Embryophyta</taxon>
        <taxon>Tracheophyta</taxon>
        <taxon>Spermatophyta</taxon>
        <taxon>Magnoliopsida</taxon>
        <taxon>Liliopsida</taxon>
        <taxon>Poales</taxon>
        <taxon>Poaceae</taxon>
        <taxon>PACMAD clade</taxon>
        <taxon>Panicoideae</taxon>
        <taxon>Panicodae</taxon>
        <taxon>Paniceae</taxon>
        <taxon>Panicinae</taxon>
        <taxon>Panicum</taxon>
        <taxon>Panicum sect. Panicum</taxon>
    </lineage>
</organism>
<dbReference type="AlphaFoldDB" id="A0A2T7C1N7"/>
<keyword evidence="2" id="KW-1185">Reference proteome</keyword>
<dbReference type="Proteomes" id="UP000244336">
    <property type="component" value="Chromosome 9"/>
</dbReference>
<evidence type="ECO:0000313" key="1">
    <source>
        <dbReference type="EMBL" id="PUZ37262.1"/>
    </source>
</evidence>
<sequence>MKSSGPPNDVPFRRFLRARCRMDATSLAKWRVATWSGLAVRRPPLGHSAYGDCACALAVRRLCARLPFAWTSTDANAMLTSAQTRTM</sequence>
<protein>
    <submittedName>
        <fullName evidence="1">Uncharacterized protein</fullName>
    </submittedName>
</protein>
<proteinExistence type="predicted"/>
<dbReference type="Gramene" id="PUZ37262">
    <property type="protein sequence ID" value="PUZ37262"/>
    <property type="gene ID" value="GQ55_9G104700"/>
</dbReference>
<accession>A0A2T7C1N7</accession>
<reference evidence="1 2" key="1">
    <citation type="submission" date="2018-04" db="EMBL/GenBank/DDBJ databases">
        <title>WGS assembly of Panicum hallii var. hallii HAL2.</title>
        <authorList>
            <person name="Lovell J."/>
            <person name="Jenkins J."/>
            <person name="Lowry D."/>
            <person name="Mamidi S."/>
            <person name="Sreedasyam A."/>
            <person name="Weng X."/>
            <person name="Barry K."/>
            <person name="Bonette J."/>
            <person name="Campitelli B."/>
            <person name="Daum C."/>
            <person name="Gordon S."/>
            <person name="Gould B."/>
            <person name="Lipzen A."/>
            <person name="MacQueen A."/>
            <person name="Palacio-Mejia J."/>
            <person name="Plott C."/>
            <person name="Shakirov E."/>
            <person name="Shu S."/>
            <person name="Yoshinaga Y."/>
            <person name="Zane M."/>
            <person name="Rokhsar D."/>
            <person name="Grimwood J."/>
            <person name="Schmutz J."/>
            <person name="Juenger T."/>
        </authorList>
    </citation>
    <scope>NUCLEOTIDE SEQUENCE [LARGE SCALE GENOMIC DNA]</scope>
    <source>
        <strain evidence="2">cv. HAL2</strain>
    </source>
</reference>